<evidence type="ECO:0000313" key="1">
    <source>
        <dbReference type="EMBL" id="SZF01514.1"/>
    </source>
</evidence>
<dbReference type="EMBL" id="UNSH01000036">
    <property type="protein sequence ID" value="SZF01514.1"/>
    <property type="molecule type" value="Genomic_DNA"/>
</dbReference>
<dbReference type="AlphaFoldDB" id="A0A383UMF7"/>
<organism evidence="1 2">
    <name type="scientific">Blumeria hordei</name>
    <name type="common">Barley powdery mildew</name>
    <name type="synonym">Blumeria graminis f. sp. hordei</name>
    <dbReference type="NCBI Taxonomy" id="2867405"/>
    <lineage>
        <taxon>Eukaryota</taxon>
        <taxon>Fungi</taxon>
        <taxon>Dikarya</taxon>
        <taxon>Ascomycota</taxon>
        <taxon>Pezizomycotina</taxon>
        <taxon>Leotiomycetes</taxon>
        <taxon>Erysiphales</taxon>
        <taxon>Erysiphaceae</taxon>
        <taxon>Blumeria</taxon>
    </lineage>
</organism>
<dbReference type="Proteomes" id="UP000275772">
    <property type="component" value="Unassembled WGS sequence"/>
</dbReference>
<protein>
    <submittedName>
        <fullName evidence="1">Uncharacterized protein</fullName>
    </submittedName>
</protein>
<sequence length="33" mass="3788">MVLTQVLSAYHRQHLCTAVVYIENSGQYMSLCE</sequence>
<gene>
    <name evidence="1" type="ORF">BLGHR1_12282</name>
</gene>
<dbReference type="VEuPathDB" id="FungiDB:BLGHR1_12282"/>
<accession>A0A383UMF7</accession>
<proteinExistence type="predicted"/>
<evidence type="ECO:0000313" key="2">
    <source>
        <dbReference type="Proteomes" id="UP000275772"/>
    </source>
</evidence>
<name>A0A383UMF7_BLUHO</name>
<reference evidence="1 2" key="1">
    <citation type="submission" date="2017-11" db="EMBL/GenBank/DDBJ databases">
        <authorList>
            <person name="Kracher B."/>
        </authorList>
    </citation>
    <scope>NUCLEOTIDE SEQUENCE [LARGE SCALE GENOMIC DNA]</scope>
    <source>
        <strain evidence="1 2">RACE1</strain>
    </source>
</reference>